<protein>
    <submittedName>
        <fullName evidence="6">Crp/Fnr family transcriptional regulator</fullName>
    </submittedName>
</protein>
<dbReference type="SUPFAM" id="SSF52172">
    <property type="entry name" value="CheY-like"/>
    <property type="match status" value="1"/>
</dbReference>
<keyword evidence="7" id="KW-1185">Reference proteome</keyword>
<dbReference type="Proteomes" id="UP000217895">
    <property type="component" value="Chromosome"/>
</dbReference>
<dbReference type="PROSITE" id="PS50110">
    <property type="entry name" value="RESPONSE_REGULATORY"/>
    <property type="match status" value="1"/>
</dbReference>
<dbReference type="Pfam" id="PF00072">
    <property type="entry name" value="Response_reg"/>
    <property type="match status" value="1"/>
</dbReference>
<dbReference type="InterPro" id="IPR001789">
    <property type="entry name" value="Sig_transdc_resp-reg_receiver"/>
</dbReference>
<feature type="modified residue" description="4-aspartylphosphate" evidence="4">
    <location>
        <position position="54"/>
    </location>
</feature>
<gene>
    <name evidence="6" type="ORF">NIES2135_04080</name>
</gene>
<dbReference type="GO" id="GO:0000976">
    <property type="term" value="F:transcription cis-regulatory region binding"/>
    <property type="evidence" value="ECO:0007669"/>
    <property type="project" value="TreeGrafter"/>
</dbReference>
<reference evidence="6 7" key="1">
    <citation type="submission" date="2017-06" db="EMBL/GenBank/DDBJ databases">
        <title>Genome sequencing of cyanobaciteial culture collection at National Institute for Environmental Studies (NIES).</title>
        <authorList>
            <person name="Hirose Y."/>
            <person name="Shimura Y."/>
            <person name="Fujisawa T."/>
            <person name="Nakamura Y."/>
            <person name="Kawachi M."/>
        </authorList>
    </citation>
    <scope>NUCLEOTIDE SEQUENCE [LARGE SCALE GENOMIC DNA]</scope>
    <source>
        <strain evidence="6 7">NIES-2135</strain>
    </source>
</reference>
<dbReference type="GO" id="GO:0005829">
    <property type="term" value="C:cytosol"/>
    <property type="evidence" value="ECO:0007669"/>
    <property type="project" value="TreeGrafter"/>
</dbReference>
<dbReference type="EMBL" id="AP018203">
    <property type="protein sequence ID" value="BAY53602.1"/>
    <property type="molecule type" value="Genomic_DNA"/>
</dbReference>
<keyword evidence="1 4" id="KW-0597">Phosphoprotein</keyword>
<name>A0A1Z4JA19_LEPBY</name>
<evidence type="ECO:0000256" key="3">
    <source>
        <dbReference type="ARBA" id="ARBA00023125"/>
    </source>
</evidence>
<evidence type="ECO:0000256" key="2">
    <source>
        <dbReference type="ARBA" id="ARBA00023012"/>
    </source>
</evidence>
<keyword evidence="3" id="KW-0238">DNA-binding</keyword>
<dbReference type="Gene3D" id="3.40.50.2300">
    <property type="match status" value="1"/>
</dbReference>
<dbReference type="GO" id="GO:0000156">
    <property type="term" value="F:phosphorelay response regulator activity"/>
    <property type="evidence" value="ECO:0007669"/>
    <property type="project" value="TreeGrafter"/>
</dbReference>
<organism evidence="6 7">
    <name type="scientific">Leptolyngbya boryana NIES-2135</name>
    <dbReference type="NCBI Taxonomy" id="1973484"/>
    <lineage>
        <taxon>Bacteria</taxon>
        <taxon>Bacillati</taxon>
        <taxon>Cyanobacteriota</taxon>
        <taxon>Cyanophyceae</taxon>
        <taxon>Leptolyngbyales</taxon>
        <taxon>Leptolyngbyaceae</taxon>
        <taxon>Leptolyngbya group</taxon>
        <taxon>Leptolyngbya</taxon>
    </lineage>
</organism>
<feature type="domain" description="Response regulatory" evidence="5">
    <location>
        <begin position="5"/>
        <end position="121"/>
    </location>
</feature>
<dbReference type="PANTHER" id="PTHR48111:SF40">
    <property type="entry name" value="PHOSPHATE REGULON TRANSCRIPTIONAL REGULATORY PROTEIN PHOB"/>
    <property type="match status" value="1"/>
</dbReference>
<dbReference type="InterPro" id="IPR039420">
    <property type="entry name" value="WalR-like"/>
</dbReference>
<dbReference type="GO" id="GO:0006355">
    <property type="term" value="P:regulation of DNA-templated transcription"/>
    <property type="evidence" value="ECO:0007669"/>
    <property type="project" value="TreeGrafter"/>
</dbReference>
<evidence type="ECO:0000259" key="5">
    <source>
        <dbReference type="PROSITE" id="PS50110"/>
    </source>
</evidence>
<proteinExistence type="predicted"/>
<evidence type="ECO:0000313" key="7">
    <source>
        <dbReference type="Proteomes" id="UP000217895"/>
    </source>
</evidence>
<dbReference type="GO" id="GO:0032993">
    <property type="term" value="C:protein-DNA complex"/>
    <property type="evidence" value="ECO:0007669"/>
    <property type="project" value="TreeGrafter"/>
</dbReference>
<keyword evidence="2" id="KW-0902">Two-component regulatory system</keyword>
<dbReference type="InterPro" id="IPR011006">
    <property type="entry name" value="CheY-like_superfamily"/>
</dbReference>
<accession>A0A1Z4JA19</accession>
<sequence length="122" mass="13804">MMIQTILLIEDHAALRANLAEMLELEGYRVIEAEDGSSGIKLATEERPNLIVSDFELPIFDGFDVLRLLRQNLETMNIPILFLTGAVENNDRLKILKDRGEKYLSKPCSLSKVLAEIRECLS</sequence>
<evidence type="ECO:0000256" key="1">
    <source>
        <dbReference type="ARBA" id="ARBA00022553"/>
    </source>
</evidence>
<evidence type="ECO:0000313" key="6">
    <source>
        <dbReference type="EMBL" id="BAY53602.1"/>
    </source>
</evidence>
<dbReference type="AlphaFoldDB" id="A0A1Z4JA19"/>
<evidence type="ECO:0000256" key="4">
    <source>
        <dbReference type="PROSITE-ProRule" id="PRU00169"/>
    </source>
</evidence>
<dbReference type="PANTHER" id="PTHR48111">
    <property type="entry name" value="REGULATOR OF RPOS"/>
    <property type="match status" value="1"/>
</dbReference>
<dbReference type="SMART" id="SM00448">
    <property type="entry name" value="REC"/>
    <property type="match status" value="1"/>
</dbReference>